<comment type="caution">
    <text evidence="1">The sequence shown here is derived from an EMBL/GenBank/DDBJ whole genome shotgun (WGS) entry which is preliminary data.</text>
</comment>
<evidence type="ECO:0000313" key="1">
    <source>
        <dbReference type="EMBL" id="KAI4353537.1"/>
    </source>
</evidence>
<protein>
    <submittedName>
        <fullName evidence="1">Uncharacterized protein</fullName>
    </submittedName>
</protein>
<dbReference type="Proteomes" id="UP000828941">
    <property type="component" value="Chromosome 2"/>
</dbReference>
<name>A0ACB9Q0I2_BAUVA</name>
<dbReference type="EMBL" id="CM039427">
    <property type="protein sequence ID" value="KAI4353537.1"/>
    <property type="molecule type" value="Genomic_DNA"/>
</dbReference>
<reference evidence="1 2" key="1">
    <citation type="journal article" date="2022" name="DNA Res.">
        <title>Chromosomal-level genome assembly of the orchid tree Bauhinia variegata (Leguminosae; Cercidoideae) supports the allotetraploid origin hypothesis of Bauhinia.</title>
        <authorList>
            <person name="Zhong Y."/>
            <person name="Chen Y."/>
            <person name="Zheng D."/>
            <person name="Pang J."/>
            <person name="Liu Y."/>
            <person name="Luo S."/>
            <person name="Meng S."/>
            <person name="Qian L."/>
            <person name="Wei D."/>
            <person name="Dai S."/>
            <person name="Zhou R."/>
        </authorList>
    </citation>
    <scope>NUCLEOTIDE SEQUENCE [LARGE SCALE GENOMIC DNA]</scope>
    <source>
        <strain evidence="1">BV-YZ2020</strain>
    </source>
</reference>
<keyword evidence="2" id="KW-1185">Reference proteome</keyword>
<sequence length="411" mass="44368">MCTGTAESRGLINGDDVDPLVSKVEGDCHEGKLTKGKDDNGSEAAACTTSNDTVSRFTLSEDPEVTRIAQVYILFSIPELFAQATLNPLRTFLRTQGLTSPLTIAASCAAILHLPINYFLATYLRLGVKGIALATGLNSINMILGLVFYLLLSEKALKPWEGATVITAFHGWKPLLSLALPSCISVCLEWWWYEIMLFLCGLLSNPQTTVATMGILIQTTGFLYVFPFAVSAALTTRVGHSLGAGQASSVQCTAIVGFCTALTFGVFAFIFLLTVRSVLAKMFTNEIEIINMVKTVLPILGLCEIGNWPQTAACGILSGTARPYVGARINLCAFYLIGLPVAIFATFVCRFGLVGLWSGMLAAQVSCVCMMVYALIQTDWGHQTKRAKELNQTAGELKNIENDDEETGLLN</sequence>
<accession>A0ACB9Q0I2</accession>
<organism evidence="1 2">
    <name type="scientific">Bauhinia variegata</name>
    <name type="common">Purple orchid tree</name>
    <name type="synonym">Phanera variegata</name>
    <dbReference type="NCBI Taxonomy" id="167791"/>
    <lineage>
        <taxon>Eukaryota</taxon>
        <taxon>Viridiplantae</taxon>
        <taxon>Streptophyta</taxon>
        <taxon>Embryophyta</taxon>
        <taxon>Tracheophyta</taxon>
        <taxon>Spermatophyta</taxon>
        <taxon>Magnoliopsida</taxon>
        <taxon>eudicotyledons</taxon>
        <taxon>Gunneridae</taxon>
        <taxon>Pentapetalae</taxon>
        <taxon>rosids</taxon>
        <taxon>fabids</taxon>
        <taxon>Fabales</taxon>
        <taxon>Fabaceae</taxon>
        <taxon>Cercidoideae</taxon>
        <taxon>Cercideae</taxon>
        <taxon>Bauhiniinae</taxon>
        <taxon>Bauhinia</taxon>
    </lineage>
</organism>
<evidence type="ECO:0000313" key="2">
    <source>
        <dbReference type="Proteomes" id="UP000828941"/>
    </source>
</evidence>
<proteinExistence type="predicted"/>
<gene>
    <name evidence="1" type="ORF">L6164_002480</name>
</gene>